<feature type="compositionally biased region" description="Low complexity" evidence="4">
    <location>
        <begin position="2454"/>
        <end position="2466"/>
    </location>
</feature>
<evidence type="ECO:0000313" key="6">
    <source>
        <dbReference type="EMBL" id="KAL0523804.1"/>
    </source>
</evidence>
<evidence type="ECO:0000256" key="3">
    <source>
        <dbReference type="ARBA" id="ARBA00023136"/>
    </source>
</evidence>
<keyword evidence="3" id="KW-0472">Membrane</keyword>
<feature type="domain" description="SAC" evidence="5">
    <location>
        <begin position="293"/>
        <end position="791"/>
    </location>
</feature>
<dbReference type="InterPro" id="IPR043573">
    <property type="entry name" value="Fig4-like"/>
</dbReference>
<evidence type="ECO:0000256" key="4">
    <source>
        <dbReference type="SAM" id="MobiDB-lite"/>
    </source>
</evidence>
<dbReference type="InterPro" id="IPR002013">
    <property type="entry name" value="SAC_dom"/>
</dbReference>
<dbReference type="GO" id="GO:0012505">
    <property type="term" value="C:endomembrane system"/>
    <property type="evidence" value="ECO:0007669"/>
    <property type="project" value="UniProtKB-SubCell"/>
</dbReference>
<feature type="compositionally biased region" description="Basic and acidic residues" evidence="4">
    <location>
        <begin position="336"/>
        <end position="347"/>
    </location>
</feature>
<dbReference type="Pfam" id="PF02383">
    <property type="entry name" value="Syja_N"/>
    <property type="match status" value="1"/>
</dbReference>
<proteinExistence type="predicted"/>
<feature type="region of interest" description="Disordered" evidence="4">
    <location>
        <begin position="1772"/>
        <end position="1832"/>
    </location>
</feature>
<feature type="region of interest" description="Disordered" evidence="4">
    <location>
        <begin position="986"/>
        <end position="1020"/>
    </location>
</feature>
<dbReference type="GO" id="GO:0046856">
    <property type="term" value="P:phosphatidylinositol dephosphorylation"/>
    <property type="evidence" value="ECO:0007669"/>
    <property type="project" value="InterPro"/>
</dbReference>
<evidence type="ECO:0000259" key="5">
    <source>
        <dbReference type="PROSITE" id="PS50275"/>
    </source>
</evidence>
<dbReference type="Proteomes" id="UP001501274">
    <property type="component" value="Unassembled WGS sequence"/>
</dbReference>
<feature type="compositionally biased region" description="Basic and acidic residues" evidence="4">
    <location>
        <begin position="2306"/>
        <end position="2324"/>
    </location>
</feature>
<feature type="compositionally biased region" description="Polar residues" evidence="4">
    <location>
        <begin position="1116"/>
        <end position="1131"/>
    </location>
</feature>
<feature type="region of interest" description="Disordered" evidence="4">
    <location>
        <begin position="2662"/>
        <end position="2687"/>
    </location>
</feature>
<feature type="region of interest" description="Disordered" evidence="4">
    <location>
        <begin position="837"/>
        <end position="858"/>
    </location>
</feature>
<feature type="region of interest" description="Disordered" evidence="4">
    <location>
        <begin position="330"/>
        <end position="362"/>
    </location>
</feature>
<feature type="region of interest" description="Disordered" evidence="4">
    <location>
        <begin position="59"/>
        <end position="92"/>
    </location>
</feature>
<feature type="compositionally biased region" description="Polar residues" evidence="4">
    <location>
        <begin position="2375"/>
        <end position="2390"/>
    </location>
</feature>
<sequence length="2774" mass="298402">MATTTSSLSLPRARLPALHQLPLDSITVYDTATHCYLLGTDSLQKNFHLLSWRKHSPEQTTSHYSCSNSSVTGASSSDGRLNATVSESGVEEERAETGAAITSPHAFRTAPFVFDDLHGFTTYAVYSPTEAGALVDALQREHGASLRILSAVAFLGAVRFTAGYYVVLATERRMAGYIGVHRLFEAVNVELVSLQLDPEWVAAEEAQARQQVQRLRRGGSVSAGGFEGRYSSSTPTRATAGGSPFAFFSRSRRGGARYRRRFSSAAGTSASVSATSYLFQRRSVEELYRQQFLSSLARTSSFFYSHSYDLTNTLQRNMLAAGAAASDGAEAATRLDSGRQRRFERQSGRGAAADVGVESDPRSGQLLQPRMQYVWNEYLLEPWQLNDRDAGSDDADIGDDAAVNVAGGVAQAAPPVGRATQDAAPQYPSALSRWCIFLVHGYITQRVVVVRRPNFHTLLITLIARVSKASAGVRFLRRGLNSDGHVANHVEVEQIISDESSWNSTFTVGTLTSYVQLRGSVPVRWYHPPTASRLLPKPPIVLGPHDSQWSETCLHFQHLLAQYGPPILVHDLLKSKESNARESVLGDAYRAAVRALVAAVDRCATSAKAAAASHDHAKGGAACELRVTGADILQYESTDLRSLSQLAWNTMTSVAMQHFSAVRCFVSRRCCRVATPEQHAQWAANPDHGDLLMESDTNEVAGAHDGQGGGDSEAAEVVQLQCGVVRSNCLDCIDRTNLGQLFHGLHALGEQLSALGLLRHAADVCDSPEVTEMLLEMYLAMGDAIATQYGGSAQVGAGVLHRGAGWDQLMGVKRLYHNVMGDRDKQEAMNLLLGRKQPQPRRGSHACNSEMHSPGQIVTPSLSTTVTPASSEVAAMLSGEGCGLPASEDAVAPPASFFSEIRQVASRWWNEATSSVSSSYGAAAALRAAQHAAAEAEAEADYYEQVSTAPRLPLAGLLASWWVQPLRRFDEWYAACGASARQRAARNDKTADVPSETPLGNVVAQRGPHSTFDRSDSSSSLASTLAPSMSFRMNVPTHAAVSSPGAYGGDELALRLLAVETQEQERWQLYIANVERQACLAPARRDAATQLYNDRRRKVSCDGGNNDAVAAPPLSSPFSPVSARTPTSDTPTLPHIMQRSSVSSAVLQGSMSTMGLDDVGEAVIMSSATSTLRTAAAAGDMEAGAMSRAGPATVAAAEFVPLPLSTRLLTVPLCLFTEPWTVLRTTMHTLPVESVAAAERRSTGGSLIPATALYPGGLGGSNRKRTTIYDISDASYLEPLYSIGQAVARQIFGNLQPAVAVLAAKSSRQLLVEQHQPWRSPQEVHQHGAFPRIVQNSAFALQDADLEQLAYREVLWIVEGVDMAVAERRGASAEWLKKPASHVSMVPPRSSWTLSPHEVADRQFMAALLMDLFGSPATWGLEDIIRVVQRLVYPARLPMEVLQALRSSRVQPPLEGAELLFTGAPAGVEEDVEEREQRVDTEVRQYWHERLVAPIKQTGPLLARGTAVPALAQASTLTPPQWGSGGRGTPLRWTSPIHVPLPSPPLLSQRVESGGADSPVQAAVALLCRLASVLRFAAHDSTARRTSVNGMSSGTLIITRGNGVFTATPTAARWCYETWKGESRDGAGMDVLVASADEADAAQDKVHASVRHVEEALLPLLEVCPDSGASTSAYLPGLFPEHEALSDSLRRQWLLCSLLQNIFPRCTLTPPTLHNLLHDFFSELLLVDAADSAPADEVYKCNQQQQQRRRREYHVRYTFVLSHQHWQLQQQQEQRRGSSLHLSGDGAVDDAGGGRGGEFPQKLGMGSSSSLSSSSPQGPSNTHRASSSFTSAATSRTLNIPATLKVRYCCAALDLYRWSVVHCPHFAMPPAREQSCASLVSRNGSHANRSTAAAAWHLLWWAVDNNFVIPVVRRRGQRTLEMLADETTLFCVKRDIARVALNIERRCRSDVWRPQQPEVRTSSGKEVPGPSAIYGVNLPSSMLQLHRPLRRSAIVDILALSENLASLGLRAATQVQEFFRDRNVHGWSRQPLGASSGAAVTLFGSSVTGTTAVVDSPLPNVSSGSSAVTAATVVCRFHRLAEECLQSVQSVMVALQHVSLEVFARDAAMHSYIGFFVNVYNAAYVVAWLTNVKELVSNGAAAAAVDTNPPSRNSHHQHQGVRRAPAPRTIDLLPLPTLCNTNCACFMHVYGVVVGGVFLSLEAMKYGILGGNRAPPHCDLPLWPPVGGNGASQCCPSNGQHSSELDWRQKVQRLVPLHLRADVSEAVRLNSLQRHPHLQEALDFTDMHEALTVPTQQADDACVDEGGPHAEPTKRRSSSRERGVVQDQSSCCSAPCVSQPLPASSIDVAAAAAATTDSAQRGARVSPPRWPPLPRSTSLLQDQQGQSNARLQRRRRSELVDVWSVDIVRFLPFRIVLQLIDTYLPPPVLHLCAGTVEAEGRESFMDVIGGGDGSSAAGNSSNSPAGDLRHSVPLDGRDHVPWYLLPILNTTPLVQTTLQSSKLGAAYAVARDGDGPAAGTLTPQVSQDANGVLLQPCRMWSSASYYVVGGDGTSSDEAVSHSFQLLQALAGSYLGSGLYHPIHRATTGGSAGDDVPRAPAQHLCLPLHADDALAQLRATEAAFRSALFSTDPHLFRSAAASPSSAKPPPTLAAMTLQRLSQSSSSLPTAPLQPPHLRGGSGAAGMPTSAASPGARIIFGGSGSTTTSCSATLQNAMKPVLHEWCRSIEEEMSSTTLLSRPGWQLQVTLKMVRLLEESYASGKAVQAAQAAMRSG</sequence>
<feature type="region of interest" description="Disordered" evidence="4">
    <location>
        <begin position="2299"/>
        <end position="2324"/>
    </location>
</feature>
<protein>
    <submittedName>
        <fullName evidence="6">SacIy domain containing protein</fullName>
    </submittedName>
</protein>
<name>A0AAW3BSS6_9TRYP</name>
<gene>
    <name evidence="6" type="ORF">Q4I28_004212</name>
</gene>
<accession>A0AAW3BSS6</accession>
<feature type="compositionally biased region" description="Polar residues" evidence="4">
    <location>
        <begin position="846"/>
        <end position="858"/>
    </location>
</feature>
<reference evidence="6 7" key="1">
    <citation type="submission" date="2024-02" db="EMBL/GenBank/DDBJ databases">
        <title>FIRST GENOME SEQUENCES OF Leishmania (Viannia) shawi, Leishmania (Viannia) lindenbergi AND Leishmania (Viannia) utingensis.</title>
        <authorList>
            <person name="Resadore F."/>
            <person name="Custodio M.G.F."/>
            <person name="Boite M.C."/>
            <person name="Cupolillo E."/>
            <person name="Ferreira G.E.M."/>
        </authorList>
    </citation>
    <scope>NUCLEOTIDE SEQUENCE [LARGE SCALE GENOMIC DNA]</scope>
    <source>
        <strain evidence="6 7">MDAS/BR/1979/M5533</strain>
    </source>
</reference>
<feature type="compositionally biased region" description="Polar residues" evidence="4">
    <location>
        <begin position="59"/>
        <end position="87"/>
    </location>
</feature>
<dbReference type="EMBL" id="JBAMZN010000026">
    <property type="protein sequence ID" value="KAL0523804.1"/>
    <property type="molecule type" value="Genomic_DNA"/>
</dbReference>
<evidence type="ECO:0000313" key="7">
    <source>
        <dbReference type="Proteomes" id="UP001501274"/>
    </source>
</evidence>
<dbReference type="PANTHER" id="PTHR45738:SF5">
    <property type="entry name" value="POLYPHOSPHOINOSITIDE PHOSPHATASE"/>
    <property type="match status" value="1"/>
</dbReference>
<keyword evidence="7" id="KW-1185">Reference proteome</keyword>
<dbReference type="GO" id="GO:0043813">
    <property type="term" value="F:phosphatidylinositol-3,5-bisphosphate 5-phosphatase activity"/>
    <property type="evidence" value="ECO:0007669"/>
    <property type="project" value="InterPro"/>
</dbReference>
<evidence type="ECO:0000256" key="1">
    <source>
        <dbReference type="ARBA" id="ARBA00004308"/>
    </source>
</evidence>
<dbReference type="PANTHER" id="PTHR45738">
    <property type="entry name" value="POLYPHOSPHOINOSITIDE PHOSPHATASE"/>
    <property type="match status" value="1"/>
</dbReference>
<dbReference type="PROSITE" id="PS50275">
    <property type="entry name" value="SAC"/>
    <property type="match status" value="1"/>
</dbReference>
<keyword evidence="2" id="KW-0378">Hydrolase</keyword>
<comment type="subcellular location">
    <subcellularLocation>
        <location evidence="1">Endomembrane system</location>
    </subcellularLocation>
</comment>
<feature type="region of interest" description="Disordered" evidence="4">
    <location>
        <begin position="1103"/>
        <end position="1135"/>
    </location>
</feature>
<comment type="caution">
    <text evidence="6">The sequence shown here is derived from an EMBL/GenBank/DDBJ whole genome shotgun (WGS) entry which is preliminary data.</text>
</comment>
<evidence type="ECO:0000256" key="2">
    <source>
        <dbReference type="ARBA" id="ARBA00022801"/>
    </source>
</evidence>
<feature type="region of interest" description="Disordered" evidence="4">
    <location>
        <begin position="2144"/>
        <end position="2165"/>
    </location>
</feature>
<feature type="region of interest" description="Disordered" evidence="4">
    <location>
        <begin position="2448"/>
        <end position="2471"/>
    </location>
</feature>
<feature type="region of interest" description="Disordered" evidence="4">
    <location>
        <begin position="2356"/>
        <end position="2393"/>
    </location>
</feature>
<organism evidence="6 7">
    <name type="scientific">Leishmania naiffi</name>
    <dbReference type="NCBI Taxonomy" id="5678"/>
    <lineage>
        <taxon>Eukaryota</taxon>
        <taxon>Discoba</taxon>
        <taxon>Euglenozoa</taxon>
        <taxon>Kinetoplastea</taxon>
        <taxon>Metakinetoplastina</taxon>
        <taxon>Trypanosomatida</taxon>
        <taxon>Trypanosomatidae</taxon>
        <taxon>Leishmaniinae</taxon>
        <taxon>Leishmania</taxon>
        <taxon>Leishmania naiffi species complex</taxon>
    </lineage>
</organism>